<dbReference type="InterPro" id="IPR001810">
    <property type="entry name" value="F-box_dom"/>
</dbReference>
<evidence type="ECO:0008006" key="6">
    <source>
        <dbReference type="Google" id="ProtNLM"/>
    </source>
</evidence>
<sequence length="635" mass="72186">MANEGDRFNLSRKVFVGNISYRVSQKRLETFFSKFGEVEYCYVVKDHIKKWSKGIAFVTFASKEDVQKALAATEDDLNLYGRTMRVKPAEESKRVSYVEGWQQKTDLDTIESLESKDSENTDELKMVDDTTNGLSTIKVDDSSTVNINSLCDDTLILILSHLPVLDRLNAEKVCQRWRDVALRCWTYQKSLHFRNMFKRFEGLRDKLLSSLLHRCGVYLKELDLSASPRLLTDIAVDVIAENCPALQKLDLSGVAVTDISLRNLGVKCTNLKWIALQKSFYVGDKGLSWFLQNCVNLEYLDVQGNAKIQGDLFHKCGPNLKTVILNECNKLKDFGVSKLCYRCKNLEEIQLSDCLSITDKCIRNLTQECKELRIFHLARIVPHVTADGLVNLGKLTKMEELNLSGNTSVNDEVLSAVVNGCLNLNKLDISGCHRHVTDNGVRQLVKCSDLTNLNISYLYKVTDETIELLSSNGKLQQFTARACSNISDKGVKALCMFCCDLELLDVSGCFDVTRYALHNVIQSRSDTRKYIMLCLGGTSIEEEDLDNFNYEYIKINVHDLSMQHLKGDRDLILPAADDYDDEEEDHDGDADILESFTGTAAGAEFYDEWNMYDDDFNDDFLENDDPLERDRWEMS</sequence>
<dbReference type="Pfam" id="PF00076">
    <property type="entry name" value="RRM_1"/>
    <property type="match status" value="1"/>
</dbReference>
<dbReference type="InterPro" id="IPR057207">
    <property type="entry name" value="FBXL15_LRR"/>
</dbReference>
<reference evidence="4 5" key="1">
    <citation type="submission" date="2022-12" db="EMBL/GenBank/DDBJ databases">
        <title>Chromosome-level genome of Tegillarca granosa.</title>
        <authorList>
            <person name="Kim J."/>
        </authorList>
    </citation>
    <scope>NUCLEOTIDE SEQUENCE [LARGE SCALE GENOMIC DNA]</scope>
    <source>
        <strain evidence="4">Teg-2019</strain>
        <tissue evidence="4">Adductor muscle</tissue>
    </source>
</reference>
<keyword evidence="1" id="KW-0694">RNA-binding</keyword>
<dbReference type="InterPro" id="IPR032675">
    <property type="entry name" value="LRR_dom_sf"/>
</dbReference>
<dbReference type="Gene3D" id="3.80.10.10">
    <property type="entry name" value="Ribonuclease Inhibitor"/>
    <property type="match status" value="2"/>
</dbReference>
<protein>
    <recommendedName>
        <fullName evidence="6">RNA-binding protein EEED8.10</fullName>
    </recommendedName>
</protein>
<dbReference type="SMART" id="SM00256">
    <property type="entry name" value="FBOX"/>
    <property type="match status" value="1"/>
</dbReference>
<evidence type="ECO:0000313" key="5">
    <source>
        <dbReference type="Proteomes" id="UP001217089"/>
    </source>
</evidence>
<dbReference type="Proteomes" id="UP001217089">
    <property type="component" value="Unassembled WGS sequence"/>
</dbReference>
<dbReference type="Gene3D" id="3.30.70.330">
    <property type="match status" value="1"/>
</dbReference>
<dbReference type="InterPro" id="IPR012677">
    <property type="entry name" value="Nucleotide-bd_a/b_plait_sf"/>
</dbReference>
<dbReference type="InterPro" id="IPR035979">
    <property type="entry name" value="RBD_domain_sf"/>
</dbReference>
<dbReference type="InterPro" id="IPR000504">
    <property type="entry name" value="RRM_dom"/>
</dbReference>
<feature type="domain" description="F-box" evidence="3">
    <location>
        <begin position="144"/>
        <end position="196"/>
    </location>
</feature>
<dbReference type="SUPFAM" id="SSF54928">
    <property type="entry name" value="RNA-binding domain, RBD"/>
    <property type="match status" value="1"/>
</dbReference>
<feature type="domain" description="RRM" evidence="2">
    <location>
        <begin position="12"/>
        <end position="91"/>
    </location>
</feature>
<dbReference type="Pfam" id="PF00646">
    <property type="entry name" value="F-box"/>
    <property type="match status" value="1"/>
</dbReference>
<evidence type="ECO:0000313" key="4">
    <source>
        <dbReference type="EMBL" id="KAJ8311981.1"/>
    </source>
</evidence>
<dbReference type="Pfam" id="PF25372">
    <property type="entry name" value="DUF7885"/>
    <property type="match status" value="1"/>
</dbReference>
<name>A0ABQ9F6Y4_TEGGR</name>
<evidence type="ECO:0000259" key="2">
    <source>
        <dbReference type="PROSITE" id="PS50102"/>
    </source>
</evidence>
<proteinExistence type="predicted"/>
<gene>
    <name evidence="4" type="ORF">KUTeg_009354</name>
</gene>
<dbReference type="SMART" id="SM00367">
    <property type="entry name" value="LRR_CC"/>
    <property type="match status" value="10"/>
</dbReference>
<keyword evidence="5" id="KW-1185">Reference proteome</keyword>
<dbReference type="EMBL" id="JARBDR010000440">
    <property type="protein sequence ID" value="KAJ8311981.1"/>
    <property type="molecule type" value="Genomic_DNA"/>
</dbReference>
<dbReference type="PROSITE" id="PS50181">
    <property type="entry name" value="FBOX"/>
    <property type="match status" value="1"/>
</dbReference>
<dbReference type="SMART" id="SM00360">
    <property type="entry name" value="RRM"/>
    <property type="match status" value="1"/>
</dbReference>
<dbReference type="PANTHER" id="PTHR13318:SF247">
    <property type="entry name" value="GH16156P"/>
    <property type="match status" value="1"/>
</dbReference>
<accession>A0ABQ9F6Y4</accession>
<evidence type="ECO:0000256" key="1">
    <source>
        <dbReference type="PROSITE-ProRule" id="PRU00176"/>
    </source>
</evidence>
<dbReference type="InterPro" id="IPR006553">
    <property type="entry name" value="Leu-rich_rpt_Cys-con_subtyp"/>
</dbReference>
<dbReference type="PANTHER" id="PTHR13318">
    <property type="entry name" value="PARTNER OF PAIRED, ISOFORM B-RELATED"/>
    <property type="match status" value="1"/>
</dbReference>
<evidence type="ECO:0000259" key="3">
    <source>
        <dbReference type="PROSITE" id="PS50181"/>
    </source>
</evidence>
<dbReference type="PROSITE" id="PS50102">
    <property type="entry name" value="RRM"/>
    <property type="match status" value="1"/>
</dbReference>
<dbReference type="SUPFAM" id="SSF52047">
    <property type="entry name" value="RNI-like"/>
    <property type="match status" value="2"/>
</dbReference>
<organism evidence="4 5">
    <name type="scientific">Tegillarca granosa</name>
    <name type="common">Malaysian cockle</name>
    <name type="synonym">Anadara granosa</name>
    <dbReference type="NCBI Taxonomy" id="220873"/>
    <lineage>
        <taxon>Eukaryota</taxon>
        <taxon>Metazoa</taxon>
        <taxon>Spiralia</taxon>
        <taxon>Lophotrochozoa</taxon>
        <taxon>Mollusca</taxon>
        <taxon>Bivalvia</taxon>
        <taxon>Autobranchia</taxon>
        <taxon>Pteriomorphia</taxon>
        <taxon>Arcoida</taxon>
        <taxon>Arcoidea</taxon>
        <taxon>Arcidae</taxon>
        <taxon>Tegillarca</taxon>
    </lineage>
</organism>
<dbReference type="CDD" id="cd00590">
    <property type="entry name" value="RRM_SF"/>
    <property type="match status" value="1"/>
</dbReference>
<comment type="caution">
    <text evidence="4">The sequence shown here is derived from an EMBL/GenBank/DDBJ whole genome shotgun (WGS) entry which is preliminary data.</text>
</comment>